<dbReference type="AlphaFoldDB" id="A0A081BEQ0"/>
<dbReference type="EMBL" id="BBIO01000020">
    <property type="protein sequence ID" value="GAK46518.1"/>
    <property type="molecule type" value="Genomic_DNA"/>
</dbReference>
<sequence>MQALKLIAEDKEDLEVIAAYLQDAVGLVGDLTYLPGSRIFAAVFNRFRWEEVAAGKKRRKTFERARTGLHFSNVLSVKSRKIRQDNPDGVLNLLSIAFEEGEAPSGTVVLTFSGDGEIRLEVEALEAQLRDMGEVWETPNLPSHEDDA</sequence>
<organism evidence="1 2">
    <name type="scientific">Tepidicaulis marinus</name>
    <dbReference type="NCBI Taxonomy" id="1333998"/>
    <lineage>
        <taxon>Bacteria</taxon>
        <taxon>Pseudomonadati</taxon>
        <taxon>Pseudomonadota</taxon>
        <taxon>Alphaproteobacteria</taxon>
        <taxon>Hyphomicrobiales</taxon>
        <taxon>Parvibaculaceae</taxon>
        <taxon>Tepidicaulis</taxon>
    </lineage>
</organism>
<name>A0A081BEQ0_9HYPH</name>
<dbReference type="Proteomes" id="UP000028702">
    <property type="component" value="Unassembled WGS sequence"/>
</dbReference>
<accession>A0A081BEQ0</accession>
<dbReference type="eggNOG" id="ENOG5032SGB">
    <property type="taxonomic scope" value="Bacteria"/>
</dbReference>
<gene>
    <name evidence="1" type="ORF">M2A_3017</name>
</gene>
<comment type="caution">
    <text evidence="1">The sequence shown here is derived from an EMBL/GenBank/DDBJ whole genome shotgun (WGS) entry which is preliminary data.</text>
</comment>
<dbReference type="STRING" id="1333998.M2A_3017"/>
<proteinExistence type="predicted"/>
<keyword evidence="2" id="KW-1185">Reference proteome</keyword>
<dbReference type="Pfam" id="PF11164">
    <property type="entry name" value="DUF2948"/>
    <property type="match status" value="1"/>
</dbReference>
<reference evidence="1 2" key="1">
    <citation type="submission" date="2014-07" db="EMBL/GenBank/DDBJ databases">
        <title>Tepidicaulis marinum gen. nov., sp. nov., a novel marine bacterium denitrifying nitrate to nitrous oxide strictly under microaerobic conditions.</title>
        <authorList>
            <person name="Takeuchi M."/>
            <person name="Yamagishi T."/>
            <person name="Kamagata Y."/>
            <person name="Oshima K."/>
            <person name="Hattori M."/>
            <person name="Katayama T."/>
            <person name="Hanada S."/>
            <person name="Tamaki H."/>
            <person name="Marumo K."/>
            <person name="Maeda H."/>
            <person name="Nedachi M."/>
            <person name="Iwasaki W."/>
            <person name="Suwa Y."/>
            <person name="Sakata S."/>
        </authorList>
    </citation>
    <scope>NUCLEOTIDE SEQUENCE [LARGE SCALE GENOMIC DNA]</scope>
    <source>
        <strain evidence="1 2">MA2</strain>
    </source>
</reference>
<evidence type="ECO:0000313" key="1">
    <source>
        <dbReference type="EMBL" id="GAK46518.1"/>
    </source>
</evidence>
<evidence type="ECO:0000313" key="2">
    <source>
        <dbReference type="Proteomes" id="UP000028702"/>
    </source>
</evidence>
<protein>
    <submittedName>
        <fullName evidence="1">Conserved protein</fullName>
    </submittedName>
</protein>
<dbReference type="InterPro" id="IPR021335">
    <property type="entry name" value="DUF2948"/>
</dbReference>
<dbReference type="RefSeq" id="WP_045449201.1">
    <property type="nucleotide sequence ID" value="NZ_BBIO01000020.1"/>
</dbReference>